<evidence type="ECO:0000313" key="4">
    <source>
        <dbReference type="Proteomes" id="UP000663872"/>
    </source>
</evidence>
<comment type="caution">
    <text evidence="3">The sequence shown here is derived from an EMBL/GenBank/DDBJ whole genome shotgun (WGS) entry which is preliminary data.</text>
</comment>
<feature type="transmembrane region" description="Helical" evidence="1">
    <location>
        <begin position="149"/>
        <end position="171"/>
    </location>
</feature>
<proteinExistence type="predicted"/>
<dbReference type="EMBL" id="CAJNYT010005826">
    <property type="protein sequence ID" value="CAF3777001.1"/>
    <property type="molecule type" value="Genomic_DNA"/>
</dbReference>
<dbReference type="Proteomes" id="UP000663872">
    <property type="component" value="Unassembled WGS sequence"/>
</dbReference>
<dbReference type="SUPFAM" id="SSF57850">
    <property type="entry name" value="RING/U-box"/>
    <property type="match status" value="1"/>
</dbReference>
<keyword evidence="1" id="KW-0812">Transmembrane</keyword>
<dbReference type="InterPro" id="IPR013083">
    <property type="entry name" value="Znf_RING/FYVE/PHD"/>
</dbReference>
<keyword evidence="1" id="KW-1133">Transmembrane helix</keyword>
<dbReference type="InterPro" id="IPR003613">
    <property type="entry name" value="Ubox_domain"/>
</dbReference>
<dbReference type="PANTHER" id="PTHR46573:SF1">
    <property type="entry name" value="WD REPEAT, SAM AND U-BOX DOMAIN-CONTAINING PROTEIN 1"/>
    <property type="match status" value="1"/>
</dbReference>
<gene>
    <name evidence="3" type="ORF">GRG538_LOCUS32831</name>
</gene>
<dbReference type="Pfam" id="PF04564">
    <property type="entry name" value="U-box"/>
    <property type="match status" value="1"/>
</dbReference>
<name>A0A819A5T6_9BILA</name>
<evidence type="ECO:0000256" key="1">
    <source>
        <dbReference type="SAM" id="Phobius"/>
    </source>
</evidence>
<feature type="domain" description="U-box" evidence="2">
    <location>
        <begin position="3"/>
        <end position="76"/>
    </location>
</feature>
<dbReference type="GO" id="GO:0004842">
    <property type="term" value="F:ubiquitin-protein transferase activity"/>
    <property type="evidence" value="ECO:0007669"/>
    <property type="project" value="InterPro"/>
</dbReference>
<dbReference type="PROSITE" id="PS51698">
    <property type="entry name" value="U_BOX"/>
    <property type="match status" value="1"/>
</dbReference>
<evidence type="ECO:0000259" key="2">
    <source>
        <dbReference type="PROSITE" id="PS51698"/>
    </source>
</evidence>
<dbReference type="InterPro" id="IPR052085">
    <property type="entry name" value="WD-SAM-U-box"/>
</dbReference>
<sequence>MTDVGDNLCCPITFELYRDPVTAEDGFVYERGAIVQWINQNGTSPFTRQILHVDRLRPNERIRRLADQRRRLSVSYSNRNGGQVELPPLRNASPIRPVDATVFGGNLAVVNDQFRRCRRVQCPDIRENIREMWEGISGVCSACLSSDCVIWVCCIIICIGMFAGIICIHSFQKSMDNFMVQSDSMNNHFARIDMIFGQSLSLYWR</sequence>
<dbReference type="SMART" id="SM00504">
    <property type="entry name" value="Ubox"/>
    <property type="match status" value="1"/>
</dbReference>
<dbReference type="Gene3D" id="3.30.40.10">
    <property type="entry name" value="Zinc/RING finger domain, C3HC4 (zinc finger)"/>
    <property type="match status" value="1"/>
</dbReference>
<protein>
    <recommendedName>
        <fullName evidence="2">U-box domain-containing protein</fullName>
    </recommendedName>
</protein>
<evidence type="ECO:0000313" key="3">
    <source>
        <dbReference type="EMBL" id="CAF3777001.1"/>
    </source>
</evidence>
<organism evidence="3 4">
    <name type="scientific">Rotaria socialis</name>
    <dbReference type="NCBI Taxonomy" id="392032"/>
    <lineage>
        <taxon>Eukaryota</taxon>
        <taxon>Metazoa</taxon>
        <taxon>Spiralia</taxon>
        <taxon>Gnathifera</taxon>
        <taxon>Rotifera</taxon>
        <taxon>Eurotatoria</taxon>
        <taxon>Bdelloidea</taxon>
        <taxon>Philodinida</taxon>
        <taxon>Philodinidae</taxon>
        <taxon>Rotaria</taxon>
    </lineage>
</organism>
<dbReference type="PANTHER" id="PTHR46573">
    <property type="entry name" value="WD REPEAT, SAM AND U-BOX DOMAIN-CONTAINING PROTEIN 1"/>
    <property type="match status" value="1"/>
</dbReference>
<reference evidence="3" key="1">
    <citation type="submission" date="2021-02" db="EMBL/GenBank/DDBJ databases">
        <authorList>
            <person name="Nowell W R."/>
        </authorList>
    </citation>
    <scope>NUCLEOTIDE SEQUENCE</scope>
</reference>
<keyword evidence="1" id="KW-0472">Membrane</keyword>
<dbReference type="GO" id="GO:0016567">
    <property type="term" value="P:protein ubiquitination"/>
    <property type="evidence" value="ECO:0007669"/>
    <property type="project" value="InterPro"/>
</dbReference>
<dbReference type="CDD" id="cd16655">
    <property type="entry name" value="RING-Ubox_WDSUB1-like"/>
    <property type="match status" value="1"/>
</dbReference>
<dbReference type="AlphaFoldDB" id="A0A819A5T6"/>
<accession>A0A819A5T6</accession>